<reference evidence="4" key="1">
    <citation type="submission" date="2017-02" db="UniProtKB">
        <authorList>
            <consortium name="WormBaseParasite"/>
        </authorList>
    </citation>
    <scope>IDENTIFICATION</scope>
</reference>
<protein>
    <submittedName>
        <fullName evidence="4">BRO1 domain-containing protein</fullName>
    </submittedName>
</protein>
<dbReference type="Proteomes" id="UP000038040">
    <property type="component" value="Unplaced"/>
</dbReference>
<reference evidence="1 3" key="2">
    <citation type="submission" date="2018-11" db="EMBL/GenBank/DDBJ databases">
        <authorList>
            <consortium name="Pathogen Informatics"/>
        </authorList>
    </citation>
    <scope>NUCLEOTIDE SEQUENCE [LARGE SCALE GENOMIC DNA]</scope>
</reference>
<gene>
    <name evidence="1" type="ORF">DME_LOCUS4688</name>
</gene>
<accession>A0A0N4U165</accession>
<organism evidence="2 4">
    <name type="scientific">Dracunculus medinensis</name>
    <name type="common">Guinea worm</name>
    <dbReference type="NCBI Taxonomy" id="318479"/>
    <lineage>
        <taxon>Eukaryota</taxon>
        <taxon>Metazoa</taxon>
        <taxon>Ecdysozoa</taxon>
        <taxon>Nematoda</taxon>
        <taxon>Chromadorea</taxon>
        <taxon>Rhabditida</taxon>
        <taxon>Spirurina</taxon>
        <taxon>Dracunculoidea</taxon>
        <taxon>Dracunculidae</taxon>
        <taxon>Dracunculus</taxon>
    </lineage>
</organism>
<keyword evidence="3" id="KW-1185">Reference proteome</keyword>
<name>A0A0N4U165_DRAME</name>
<evidence type="ECO:0000313" key="2">
    <source>
        <dbReference type="Proteomes" id="UP000038040"/>
    </source>
</evidence>
<dbReference type="STRING" id="318479.A0A0N4U165"/>
<evidence type="ECO:0000313" key="3">
    <source>
        <dbReference type="Proteomes" id="UP000274756"/>
    </source>
</evidence>
<proteinExistence type="predicted"/>
<dbReference type="OrthoDB" id="5773246at2759"/>
<dbReference type="WBParaSite" id="DME_0000032801-mRNA-1">
    <property type="protein sequence ID" value="DME_0000032801-mRNA-1"/>
    <property type="gene ID" value="DME_0000032801"/>
</dbReference>
<evidence type="ECO:0000313" key="1">
    <source>
        <dbReference type="EMBL" id="VDN54715.1"/>
    </source>
</evidence>
<sequence>MDNNKLINFQLWLKMHLQVVQQTKDYNDLVDAARCLVEFQAATHELGHIPGQAGEDEAMATLRLIRTCMITECASACEAKPQFLKFTPFIPQ</sequence>
<dbReference type="EMBL" id="UYYG01001150">
    <property type="protein sequence ID" value="VDN54715.1"/>
    <property type="molecule type" value="Genomic_DNA"/>
</dbReference>
<dbReference type="AlphaFoldDB" id="A0A0N4U165"/>
<dbReference type="Proteomes" id="UP000274756">
    <property type="component" value="Unassembled WGS sequence"/>
</dbReference>
<evidence type="ECO:0000313" key="4">
    <source>
        <dbReference type="WBParaSite" id="DME_0000032801-mRNA-1"/>
    </source>
</evidence>